<dbReference type="InterPro" id="IPR000847">
    <property type="entry name" value="LysR_HTH_N"/>
</dbReference>
<dbReference type="InterPro" id="IPR036390">
    <property type="entry name" value="WH_DNA-bd_sf"/>
</dbReference>
<accession>A0ABY3XJP6</accession>
<proteinExistence type="inferred from homology"/>
<dbReference type="PANTHER" id="PTHR30537">
    <property type="entry name" value="HTH-TYPE TRANSCRIPTIONAL REGULATOR"/>
    <property type="match status" value="1"/>
</dbReference>
<dbReference type="InterPro" id="IPR036388">
    <property type="entry name" value="WH-like_DNA-bd_sf"/>
</dbReference>
<evidence type="ECO:0000256" key="3">
    <source>
        <dbReference type="ARBA" id="ARBA00023125"/>
    </source>
</evidence>
<keyword evidence="4" id="KW-0804">Transcription</keyword>
<dbReference type="PANTHER" id="PTHR30537:SF5">
    <property type="entry name" value="HTH-TYPE TRANSCRIPTIONAL ACTIVATOR TTDR-RELATED"/>
    <property type="match status" value="1"/>
</dbReference>
<dbReference type="SUPFAM" id="SSF53850">
    <property type="entry name" value="Periplasmic binding protein-like II"/>
    <property type="match status" value="1"/>
</dbReference>
<feature type="domain" description="HTH lysR-type" evidence="5">
    <location>
        <begin position="1"/>
        <end position="59"/>
    </location>
</feature>
<keyword evidence="3" id="KW-0238">DNA-binding</keyword>
<dbReference type="PRINTS" id="PR00039">
    <property type="entry name" value="HTHLYSR"/>
</dbReference>
<dbReference type="PROSITE" id="PS50931">
    <property type="entry name" value="HTH_LYSR"/>
    <property type="match status" value="1"/>
</dbReference>
<dbReference type="EMBL" id="CP093547">
    <property type="protein sequence ID" value="UNP31877.1"/>
    <property type="molecule type" value="Genomic_DNA"/>
</dbReference>
<reference evidence="6 7" key="1">
    <citation type="submission" date="2022-03" db="EMBL/GenBank/DDBJ databases">
        <title>Complete genome sequence of Lysobacter capsici VKM B-2533 and Lysobacter gummosus 10.1.1, promising sources of lytic agents.</title>
        <authorList>
            <person name="Tarlachkov S.V."/>
            <person name="Kudryakova I.V."/>
            <person name="Afoshin A.S."/>
            <person name="Leontyevskaya E.A."/>
            <person name="Leontyevskaya N.V."/>
        </authorList>
    </citation>
    <scope>NUCLEOTIDE SEQUENCE [LARGE SCALE GENOMIC DNA]</scope>
    <source>
        <strain evidence="6 7">10.1.1</strain>
    </source>
</reference>
<dbReference type="SUPFAM" id="SSF46785">
    <property type="entry name" value="Winged helix' DNA-binding domain"/>
    <property type="match status" value="1"/>
</dbReference>
<dbReference type="RefSeq" id="WP_057942971.1">
    <property type="nucleotide sequence ID" value="NZ_CP011131.1"/>
</dbReference>
<dbReference type="CDD" id="cd08471">
    <property type="entry name" value="PBP2_CrgA_like_2"/>
    <property type="match status" value="1"/>
</dbReference>
<dbReference type="InterPro" id="IPR005119">
    <property type="entry name" value="LysR_subst-bd"/>
</dbReference>
<dbReference type="InterPro" id="IPR058163">
    <property type="entry name" value="LysR-type_TF_proteobact-type"/>
</dbReference>
<evidence type="ECO:0000256" key="4">
    <source>
        <dbReference type="ARBA" id="ARBA00023163"/>
    </source>
</evidence>
<protein>
    <submittedName>
        <fullName evidence="6">LysR family transcriptional regulator</fullName>
    </submittedName>
</protein>
<organism evidence="6 7">
    <name type="scientific">Lysobacter gummosus</name>
    <dbReference type="NCBI Taxonomy" id="262324"/>
    <lineage>
        <taxon>Bacteria</taxon>
        <taxon>Pseudomonadati</taxon>
        <taxon>Pseudomonadota</taxon>
        <taxon>Gammaproteobacteria</taxon>
        <taxon>Lysobacterales</taxon>
        <taxon>Lysobacteraceae</taxon>
        <taxon>Lysobacter</taxon>
    </lineage>
</organism>
<dbReference type="Pfam" id="PF00126">
    <property type="entry name" value="HTH_1"/>
    <property type="match status" value="1"/>
</dbReference>
<comment type="similarity">
    <text evidence="1">Belongs to the LysR transcriptional regulatory family.</text>
</comment>
<dbReference type="Proteomes" id="UP000829194">
    <property type="component" value="Chromosome"/>
</dbReference>
<sequence>MDRFHLLTVFVAVAEEQSFAAAARKLGLSPPAVTRAVATLEERLAVKLLSRTTRFVRATDAGRRYLEDARRILAELDQADEAAGGVDAEPRGHLTVTAPVQFGRLFVLPVIGEYLRRYRSVQVSAMFLDRVVNLLEEGVDVGVRIGELPDSSLQAIHVANVRRVLCASPDYLRERGQPKTPADLAGHDIISALGTNPVTEWKFGEGRKQQTQRIAPRLMVTANDSGIDAALSGFGITRLPSYQIESYLAAGRLQIVLSEFEPAKVPIHVLHREGRYTSPKVRTFLDLIVAELRNNTSLP</sequence>
<evidence type="ECO:0000256" key="2">
    <source>
        <dbReference type="ARBA" id="ARBA00023015"/>
    </source>
</evidence>
<evidence type="ECO:0000313" key="7">
    <source>
        <dbReference type="Proteomes" id="UP000829194"/>
    </source>
</evidence>
<evidence type="ECO:0000256" key="1">
    <source>
        <dbReference type="ARBA" id="ARBA00009437"/>
    </source>
</evidence>
<gene>
    <name evidence="6" type="ORF">MOV92_11755</name>
</gene>
<evidence type="ECO:0000259" key="5">
    <source>
        <dbReference type="PROSITE" id="PS50931"/>
    </source>
</evidence>
<dbReference type="Pfam" id="PF03466">
    <property type="entry name" value="LysR_substrate"/>
    <property type="match status" value="1"/>
</dbReference>
<name>A0ABY3XJP6_9GAMM</name>
<keyword evidence="2" id="KW-0805">Transcription regulation</keyword>
<dbReference type="Gene3D" id="3.40.190.290">
    <property type="match status" value="1"/>
</dbReference>
<evidence type="ECO:0000313" key="6">
    <source>
        <dbReference type="EMBL" id="UNP31877.1"/>
    </source>
</evidence>
<keyword evidence="7" id="KW-1185">Reference proteome</keyword>
<dbReference type="Gene3D" id="1.10.10.10">
    <property type="entry name" value="Winged helix-like DNA-binding domain superfamily/Winged helix DNA-binding domain"/>
    <property type="match status" value="1"/>
</dbReference>